<dbReference type="GO" id="GO:0030145">
    <property type="term" value="F:manganese ion binding"/>
    <property type="evidence" value="ECO:0007669"/>
    <property type="project" value="UniProtKB-UniRule"/>
</dbReference>
<dbReference type="InterPro" id="IPR016667">
    <property type="entry name" value="Caps_polysacc_synth_CpsB/CapC"/>
</dbReference>
<comment type="caution">
    <text evidence="6">The sequence shown here is derived from an EMBL/GenBank/DDBJ whole genome shotgun (WGS) entry which is preliminary data.</text>
</comment>
<evidence type="ECO:0000256" key="5">
    <source>
        <dbReference type="PIRNR" id="PIRNR016557"/>
    </source>
</evidence>
<dbReference type="GO" id="GO:0004725">
    <property type="term" value="F:protein tyrosine phosphatase activity"/>
    <property type="evidence" value="ECO:0007669"/>
    <property type="project" value="UniProtKB-UniRule"/>
</dbReference>
<evidence type="ECO:0000256" key="3">
    <source>
        <dbReference type="ARBA" id="ARBA00022912"/>
    </source>
</evidence>
<keyword evidence="2 5" id="KW-0378">Hydrolase</keyword>
<evidence type="ECO:0000256" key="1">
    <source>
        <dbReference type="ARBA" id="ARBA00005750"/>
    </source>
</evidence>
<protein>
    <recommendedName>
        <fullName evidence="5">Tyrosine-protein phosphatase</fullName>
        <ecNumber evidence="5">3.1.3.48</ecNumber>
    </recommendedName>
</protein>
<evidence type="ECO:0000256" key="4">
    <source>
        <dbReference type="ARBA" id="ARBA00051722"/>
    </source>
</evidence>
<dbReference type="PIRSF" id="PIRSF016557">
    <property type="entry name" value="Caps_synth_CpsB"/>
    <property type="match status" value="1"/>
</dbReference>
<name>A0A1Z5IQD1_9LACO</name>
<dbReference type="Pfam" id="PF19567">
    <property type="entry name" value="CpsB_CapC"/>
    <property type="match status" value="1"/>
</dbReference>
<accession>A0A1Z5IQD1</accession>
<gene>
    <name evidence="6" type="ORF">IWT140_01454</name>
</gene>
<keyword evidence="3 5" id="KW-0904">Protein phosphatase</keyword>
<dbReference type="PANTHER" id="PTHR39181">
    <property type="entry name" value="TYROSINE-PROTEIN PHOSPHATASE YWQE"/>
    <property type="match status" value="1"/>
</dbReference>
<evidence type="ECO:0000256" key="2">
    <source>
        <dbReference type="ARBA" id="ARBA00022801"/>
    </source>
</evidence>
<organism evidence="6 7">
    <name type="scientific">Secundilactobacillus pentosiphilus</name>
    <dbReference type="NCBI Taxonomy" id="1714682"/>
    <lineage>
        <taxon>Bacteria</taxon>
        <taxon>Bacillati</taxon>
        <taxon>Bacillota</taxon>
        <taxon>Bacilli</taxon>
        <taxon>Lactobacillales</taxon>
        <taxon>Lactobacillaceae</taxon>
        <taxon>Secundilactobacillus</taxon>
    </lineage>
</organism>
<sequence>MIDLHCHLLPGIDDGSANLNTSLLLATEAVENGVTHALLTPHHMNGMYINHRADVIRMTADFQNQLIQHNINLTVFPGQEVRINGDLLTALDQNDILFADEGGKYLMLEFPDDDVPTYTNDMIYQLQQRGIIPVIVHPERNTRIMRHPDLIYDLLQKGCLSQITASSYVGTFGDKVERFSQELIEAGQGYILASDAHNLPGRKYEMKEAFDKLRKEFGNNLAGEFESNAKAIINGDVVEPHQLRIIRQKRKKFWGLF</sequence>
<comment type="similarity">
    <text evidence="1 5">Belongs to the metallo-dependent hydrolases superfamily. CpsB/CapC family.</text>
</comment>
<dbReference type="Proteomes" id="UP000198430">
    <property type="component" value="Unassembled WGS sequence"/>
</dbReference>
<dbReference type="RefSeq" id="WP_089088796.1">
    <property type="nucleotide sequence ID" value="NZ_BCMH01000010.1"/>
</dbReference>
<reference evidence="6 7" key="1">
    <citation type="submission" date="2015-11" db="EMBL/GenBank/DDBJ databases">
        <title>Draft genome sequences of new species of the genus Lactobacillus isolated from orchardgrass silage.</title>
        <authorList>
            <person name="Tohno M."/>
            <person name="Tanizawa Y."/>
            <person name="Arita M."/>
        </authorList>
    </citation>
    <scope>NUCLEOTIDE SEQUENCE [LARGE SCALE GENOMIC DNA]</scope>
    <source>
        <strain evidence="6 7">IWT140</strain>
    </source>
</reference>
<comment type="catalytic activity">
    <reaction evidence="4 5">
        <text>O-phospho-L-tyrosyl-[protein] + H2O = L-tyrosyl-[protein] + phosphate</text>
        <dbReference type="Rhea" id="RHEA:10684"/>
        <dbReference type="Rhea" id="RHEA-COMP:10136"/>
        <dbReference type="Rhea" id="RHEA-COMP:20101"/>
        <dbReference type="ChEBI" id="CHEBI:15377"/>
        <dbReference type="ChEBI" id="CHEBI:43474"/>
        <dbReference type="ChEBI" id="CHEBI:46858"/>
        <dbReference type="ChEBI" id="CHEBI:61978"/>
        <dbReference type="EC" id="3.1.3.48"/>
    </reaction>
</comment>
<keyword evidence="7" id="KW-1185">Reference proteome</keyword>
<dbReference type="EC" id="3.1.3.48" evidence="5"/>
<dbReference type="Gene3D" id="3.20.20.140">
    <property type="entry name" value="Metal-dependent hydrolases"/>
    <property type="match status" value="1"/>
</dbReference>
<dbReference type="InterPro" id="IPR016195">
    <property type="entry name" value="Pol/histidinol_Pase-like"/>
</dbReference>
<dbReference type="EMBL" id="BCMH01000010">
    <property type="protein sequence ID" value="GAX03828.1"/>
    <property type="molecule type" value="Genomic_DNA"/>
</dbReference>
<dbReference type="AlphaFoldDB" id="A0A1Z5IQD1"/>
<proteinExistence type="inferred from homology"/>
<dbReference type="PANTHER" id="PTHR39181:SF1">
    <property type="entry name" value="TYROSINE-PROTEIN PHOSPHATASE YWQE"/>
    <property type="match status" value="1"/>
</dbReference>
<dbReference type="SUPFAM" id="SSF89550">
    <property type="entry name" value="PHP domain-like"/>
    <property type="match status" value="1"/>
</dbReference>
<evidence type="ECO:0000313" key="7">
    <source>
        <dbReference type="Proteomes" id="UP000198430"/>
    </source>
</evidence>
<evidence type="ECO:0000313" key="6">
    <source>
        <dbReference type="EMBL" id="GAX03828.1"/>
    </source>
</evidence>